<dbReference type="GO" id="GO:0016020">
    <property type="term" value="C:membrane"/>
    <property type="evidence" value="ECO:0007669"/>
    <property type="project" value="TreeGrafter"/>
</dbReference>
<dbReference type="PATRIC" id="fig|872965.6.peg.1721"/>
<dbReference type="InterPro" id="IPR020845">
    <property type="entry name" value="AMP-binding_CS"/>
</dbReference>
<evidence type="ECO:0000256" key="1">
    <source>
        <dbReference type="ARBA" id="ARBA00022598"/>
    </source>
</evidence>
<keyword evidence="2" id="KW-0276">Fatty acid metabolism</keyword>
<dbReference type="EMBL" id="LGKN01000005">
    <property type="protein sequence ID" value="KPL87637.1"/>
    <property type="molecule type" value="Genomic_DNA"/>
</dbReference>
<keyword evidence="3" id="KW-0443">Lipid metabolism</keyword>
<evidence type="ECO:0000313" key="7">
    <source>
        <dbReference type="EMBL" id="GAP61659.1"/>
    </source>
</evidence>
<dbReference type="SUPFAM" id="SSF56801">
    <property type="entry name" value="Acetyl-CoA synthetase-like"/>
    <property type="match status" value="1"/>
</dbReference>
<evidence type="ECO:0000256" key="3">
    <source>
        <dbReference type="ARBA" id="ARBA00023098"/>
    </source>
</evidence>
<dbReference type="Gene3D" id="3.40.50.12780">
    <property type="entry name" value="N-terminal domain of ligase-like"/>
    <property type="match status" value="1"/>
</dbReference>
<dbReference type="RefSeq" id="WP_082373746.1">
    <property type="nucleotide sequence ID" value="NZ_BBZA01000004.1"/>
</dbReference>
<dbReference type="InterPro" id="IPR045851">
    <property type="entry name" value="AMP-bd_C_sf"/>
</dbReference>
<dbReference type="Proteomes" id="UP000050502">
    <property type="component" value="Unassembled WGS sequence"/>
</dbReference>
<keyword evidence="1 7" id="KW-0436">Ligase</keyword>
<dbReference type="Gene3D" id="3.30.300.30">
    <property type="match status" value="1"/>
</dbReference>
<accession>A0A0M8K6T8</accession>
<keyword evidence="9" id="KW-1185">Reference proteome</keyword>
<dbReference type="EMBL" id="BBZA01000004">
    <property type="protein sequence ID" value="GAP61659.1"/>
    <property type="molecule type" value="Genomic_DNA"/>
</dbReference>
<dbReference type="PROSITE" id="PS00455">
    <property type="entry name" value="AMP_BINDING"/>
    <property type="match status" value="1"/>
</dbReference>
<evidence type="ECO:0000313" key="8">
    <source>
        <dbReference type="EMBL" id="KPL87637.1"/>
    </source>
</evidence>
<gene>
    <name evidence="7" type="ORF">ARMA_0082</name>
    <name evidence="8" type="ORF">SE16_08400</name>
</gene>
<reference evidence="7" key="1">
    <citation type="journal article" date="2015" name="Genome Announc.">
        <title>Draft Genome Sequence of a Heterotrophic Facultative Anaerobic Thermophilic Bacterium, Ardenticatena maritima Strain 110ST.</title>
        <authorList>
            <person name="Kawaichi S."/>
            <person name="Yoshida T."/>
            <person name="Sako Y."/>
            <person name="Nakamura R."/>
        </authorList>
    </citation>
    <scope>NUCLEOTIDE SEQUENCE [LARGE SCALE GENOMIC DNA]</scope>
    <source>
        <strain evidence="7">110S</strain>
    </source>
</reference>
<comment type="catalytic activity">
    <reaction evidence="4">
        <text>a long-chain fatty acid + ATP + CoA = a long-chain fatty acyl-CoA + AMP + diphosphate</text>
        <dbReference type="Rhea" id="RHEA:15421"/>
        <dbReference type="ChEBI" id="CHEBI:30616"/>
        <dbReference type="ChEBI" id="CHEBI:33019"/>
        <dbReference type="ChEBI" id="CHEBI:57287"/>
        <dbReference type="ChEBI" id="CHEBI:57560"/>
        <dbReference type="ChEBI" id="CHEBI:83139"/>
        <dbReference type="ChEBI" id="CHEBI:456215"/>
        <dbReference type="EC" id="6.2.1.3"/>
    </reaction>
    <physiologicalReaction direction="left-to-right" evidence="4">
        <dbReference type="Rhea" id="RHEA:15422"/>
    </physiologicalReaction>
</comment>
<dbReference type="Pfam" id="PF00501">
    <property type="entry name" value="AMP-binding"/>
    <property type="match status" value="1"/>
</dbReference>
<dbReference type="GO" id="GO:0004467">
    <property type="term" value="F:long-chain fatty acid-CoA ligase activity"/>
    <property type="evidence" value="ECO:0007669"/>
    <property type="project" value="UniProtKB-EC"/>
</dbReference>
<evidence type="ECO:0000256" key="5">
    <source>
        <dbReference type="ARBA" id="ARBA00032875"/>
    </source>
</evidence>
<dbReference type="Proteomes" id="UP000037784">
    <property type="component" value="Unassembled WGS sequence"/>
</dbReference>
<evidence type="ECO:0000313" key="10">
    <source>
        <dbReference type="Proteomes" id="UP000050502"/>
    </source>
</evidence>
<name>A0A0M8K6T8_9CHLR</name>
<feature type="domain" description="AMP-dependent synthetase/ligase" evidence="6">
    <location>
        <begin position="9"/>
        <end position="422"/>
    </location>
</feature>
<dbReference type="AlphaFoldDB" id="A0A0M8K6T8"/>
<dbReference type="PANTHER" id="PTHR43272:SF32">
    <property type="entry name" value="AMP-DEPENDENT SYNTHETASE_LIGASE DOMAIN-CONTAINING PROTEIN"/>
    <property type="match status" value="1"/>
</dbReference>
<evidence type="ECO:0000256" key="4">
    <source>
        <dbReference type="ARBA" id="ARBA00024484"/>
    </source>
</evidence>
<dbReference type="PANTHER" id="PTHR43272">
    <property type="entry name" value="LONG-CHAIN-FATTY-ACID--COA LIGASE"/>
    <property type="match status" value="1"/>
</dbReference>
<proteinExistence type="predicted"/>
<comment type="caution">
    <text evidence="7">The sequence shown here is derived from an EMBL/GenBank/DDBJ whole genome shotgun (WGS) entry which is preliminary data.</text>
</comment>
<dbReference type="OrthoDB" id="9781737at2"/>
<evidence type="ECO:0000259" key="6">
    <source>
        <dbReference type="Pfam" id="PF00501"/>
    </source>
</evidence>
<reference evidence="8 10" key="2">
    <citation type="submission" date="2015-07" db="EMBL/GenBank/DDBJ databases">
        <title>Whole genome sequence of Ardenticatena maritima DSM 23922.</title>
        <authorList>
            <person name="Hemp J."/>
            <person name="Ward L.M."/>
            <person name="Pace L.A."/>
            <person name="Fischer W.W."/>
        </authorList>
    </citation>
    <scope>NUCLEOTIDE SEQUENCE [LARGE SCALE GENOMIC DNA]</scope>
    <source>
        <strain evidence="8 10">110S</strain>
    </source>
</reference>
<dbReference type="InterPro" id="IPR042099">
    <property type="entry name" value="ANL_N_sf"/>
</dbReference>
<dbReference type="STRING" id="872965.SE16_08400"/>
<protein>
    <recommendedName>
        <fullName evidence="5">Acyl-CoA synthetase</fullName>
    </recommendedName>
</protein>
<dbReference type="CDD" id="cd05907">
    <property type="entry name" value="VL_LC_FACS_like"/>
    <property type="match status" value="1"/>
</dbReference>
<sequence length="593" mass="65373">MPGTIPALLRRNAQMRPNDPAYYEKVNGAWVPSTWSEYWQQTRRAAAALVALGFQPGQTVGILGFNRPEWTISLLAAQAAGGAPVGIYTTNSPSEVQYILHHAESPVVVVENQHQLDKILAVWHELPHLKYVVLMRGTDAPDDERILTWEGFLAKGGTAEEEEVERRVDALKPEDLGTLIYTSGTTGPPKGVMLSHSNLVRTSEIVSGMFGTGPGDTSLSYLPLSHIAEQMFSVHGAITSQYTIYFAESPQKVADNLREVQPTIVFGVPRVWERMYQGVKERLGEATGARKKLAEWAMGVGAQVTALRNRGQEPSGLLALQYRLAERLIFSKVKAALGLSRARICASGAAPVSKDLLEFMGSLDIIIYEVYGQSEGCGPTTWNRPGQTKFGSVGKPLPEVEVRIADDGEILVKGPNVFMGYYKDPEATARTLVDGWLHSGDLGRFDEDGYLYITGRKKDIIITSGGKNIAPANIETALKQLPLVADAVVIGEGQRYLTALISLDMEAAQKFAEEHGIQERENLHLHPTILKTLEEGINQVNQQFARVEHVRNFRVVPTPFSIEGGELTPTLKVKRNVVMERYAELIREMYNEA</sequence>
<evidence type="ECO:0000313" key="9">
    <source>
        <dbReference type="Proteomes" id="UP000037784"/>
    </source>
</evidence>
<reference evidence="9" key="3">
    <citation type="submission" date="2015-08" db="EMBL/GenBank/DDBJ databases">
        <title>Draft Genome Sequence of a Heterotrophic Facultative Anaerobic Bacterium Ardenticatena maritima Strain 110S.</title>
        <authorList>
            <person name="Kawaichi S."/>
            <person name="Yoshida T."/>
            <person name="Sako Y."/>
            <person name="Nakamura R."/>
        </authorList>
    </citation>
    <scope>NUCLEOTIDE SEQUENCE [LARGE SCALE GENOMIC DNA]</scope>
    <source>
        <strain evidence="9">110S</strain>
    </source>
</reference>
<dbReference type="Pfam" id="PF23562">
    <property type="entry name" value="AMP-binding_C_3"/>
    <property type="match status" value="1"/>
</dbReference>
<dbReference type="InterPro" id="IPR000873">
    <property type="entry name" value="AMP-dep_synth/lig_dom"/>
</dbReference>
<organism evidence="7 9">
    <name type="scientific">Ardenticatena maritima</name>
    <dbReference type="NCBI Taxonomy" id="872965"/>
    <lineage>
        <taxon>Bacteria</taxon>
        <taxon>Bacillati</taxon>
        <taxon>Chloroflexota</taxon>
        <taxon>Ardenticatenia</taxon>
        <taxon>Ardenticatenales</taxon>
        <taxon>Ardenticatenaceae</taxon>
        <taxon>Ardenticatena</taxon>
    </lineage>
</organism>
<evidence type="ECO:0000256" key="2">
    <source>
        <dbReference type="ARBA" id="ARBA00022832"/>
    </source>
</evidence>